<dbReference type="AlphaFoldDB" id="H8GFH6"/>
<dbReference type="HOGENOM" id="CLU_000445_20_2_11"/>
<reference evidence="12 13" key="1">
    <citation type="journal article" date="2012" name="Stand. Genomic Sci.">
        <title>Genome sequence of the soil bacterium Saccharomonospora azurea type strain (NA-128(T)).</title>
        <authorList>
            <person name="Klenk H.P."/>
            <person name="Held B."/>
            <person name="Lucas S."/>
            <person name="Lapidus A."/>
            <person name="Copeland A."/>
            <person name="Hammon N."/>
            <person name="Pitluck S."/>
            <person name="Goodwin L.A."/>
            <person name="Han C."/>
            <person name="Tapia R."/>
            <person name="Brambilla E.M."/>
            <person name="Potter G."/>
            <person name="Land M."/>
            <person name="Ivanova N."/>
            <person name="Rohde M."/>
            <person name="Goker M."/>
            <person name="Detter J.C."/>
            <person name="Kyrpides N.C."/>
            <person name="Woyke T."/>
        </authorList>
    </citation>
    <scope>NUCLEOTIDE SEQUENCE [LARGE SCALE GENOMIC DNA]</scope>
    <source>
        <strain evidence="12 13">NA-128</strain>
    </source>
</reference>
<keyword evidence="9" id="KW-0472">Membrane</keyword>
<comment type="catalytic activity">
    <reaction evidence="1">
        <text>ATP + protein L-histidine = ADP + protein N-phospho-L-histidine.</text>
        <dbReference type="EC" id="2.7.13.3"/>
    </reaction>
</comment>
<keyword evidence="4" id="KW-0808">Transferase</keyword>
<feature type="domain" description="Histidine kinase/HSP90-like ATPase" evidence="10">
    <location>
        <begin position="331"/>
        <end position="411"/>
    </location>
</feature>
<dbReference type="Gene3D" id="3.30.565.10">
    <property type="entry name" value="Histidine kinase-like ATPase, C-terminal domain"/>
    <property type="match status" value="1"/>
</dbReference>
<keyword evidence="9" id="KW-0812">Transmembrane</keyword>
<evidence type="ECO:0000256" key="1">
    <source>
        <dbReference type="ARBA" id="ARBA00000085"/>
    </source>
</evidence>
<dbReference type="SUPFAM" id="SSF55874">
    <property type="entry name" value="ATPase domain of HSP90 chaperone/DNA topoisomerase II/histidine kinase"/>
    <property type="match status" value="1"/>
</dbReference>
<dbReference type="GO" id="GO:0046983">
    <property type="term" value="F:protein dimerization activity"/>
    <property type="evidence" value="ECO:0007669"/>
    <property type="project" value="InterPro"/>
</dbReference>
<dbReference type="InterPro" id="IPR003594">
    <property type="entry name" value="HATPase_dom"/>
</dbReference>
<keyword evidence="7" id="KW-0067">ATP-binding</keyword>
<accession>H8GFH6</accession>
<dbReference type="GO" id="GO:0000155">
    <property type="term" value="F:phosphorelay sensor kinase activity"/>
    <property type="evidence" value="ECO:0007669"/>
    <property type="project" value="InterPro"/>
</dbReference>
<evidence type="ECO:0000259" key="11">
    <source>
        <dbReference type="Pfam" id="PF07730"/>
    </source>
</evidence>
<dbReference type="Proteomes" id="UP000004705">
    <property type="component" value="Chromosome"/>
</dbReference>
<evidence type="ECO:0000256" key="7">
    <source>
        <dbReference type="ARBA" id="ARBA00022840"/>
    </source>
</evidence>
<evidence type="ECO:0000256" key="2">
    <source>
        <dbReference type="ARBA" id="ARBA00012438"/>
    </source>
</evidence>
<evidence type="ECO:0000256" key="3">
    <source>
        <dbReference type="ARBA" id="ARBA00022553"/>
    </source>
</evidence>
<keyword evidence="9" id="KW-1133">Transmembrane helix</keyword>
<dbReference type="EC" id="2.7.13.3" evidence="2"/>
<evidence type="ECO:0000313" key="12">
    <source>
        <dbReference type="EMBL" id="EHY90038.1"/>
    </source>
</evidence>
<feature type="transmembrane region" description="Helical" evidence="9">
    <location>
        <begin position="161"/>
        <end position="180"/>
    </location>
</feature>
<dbReference type="Pfam" id="PF02518">
    <property type="entry name" value="HATPase_c"/>
    <property type="match status" value="1"/>
</dbReference>
<sequence length="413" mass="43870">MVHTVECGVPLRRPELWKTSVTRCPSLVSVCEVSSTTERIARRAHRSAAGLLLGALGVVVELPFLVLTAPALVIRRTRAWVLPATRRLAELERARIARFLGGETSDDYPDGRAWSYLAVRCGVGGLGAGIVALAVLGGVGGAIMVGQLLSGSPIGGGDQRFWYDPFTVVLGGTLLLFLVAQGARGVAGLDRAVARRLLGPSAKDRLRRRVHELATTRAEVVEAVNTERRRIERDLHDGVQQSLVALGMLLGRARRASTPEQITELVRQAHEHSQQALHELREVTWRVYPVALETGGLGAALEALADRSTVPTTLTYELAERPDAATEVVAYFVVSEAVTNALKHSGCTRIEIDVTRNETIVVVRIVDDGVGGADPAGAGLSGLARRVAAADGVLTVASPPGGSTVVRAELPCA</sequence>
<feature type="transmembrane region" description="Helical" evidence="9">
    <location>
        <begin position="126"/>
        <end position="149"/>
    </location>
</feature>
<dbReference type="GO" id="GO:0016020">
    <property type="term" value="C:membrane"/>
    <property type="evidence" value="ECO:0007669"/>
    <property type="project" value="InterPro"/>
</dbReference>
<evidence type="ECO:0000313" key="13">
    <source>
        <dbReference type="Proteomes" id="UP000004705"/>
    </source>
</evidence>
<evidence type="ECO:0000256" key="8">
    <source>
        <dbReference type="ARBA" id="ARBA00023012"/>
    </source>
</evidence>
<feature type="domain" description="Signal transduction histidine kinase subgroup 3 dimerisation and phosphoacceptor" evidence="11">
    <location>
        <begin position="227"/>
        <end position="291"/>
    </location>
</feature>
<dbReference type="PANTHER" id="PTHR24421:SF10">
    <property type="entry name" value="NITRATE_NITRITE SENSOR PROTEIN NARQ"/>
    <property type="match status" value="1"/>
</dbReference>
<evidence type="ECO:0000256" key="6">
    <source>
        <dbReference type="ARBA" id="ARBA00022777"/>
    </source>
</evidence>
<keyword evidence="3" id="KW-0597">Phosphoprotein</keyword>
<dbReference type="EMBL" id="CM001466">
    <property type="protein sequence ID" value="EHY90038.1"/>
    <property type="molecule type" value="Genomic_DNA"/>
</dbReference>
<proteinExistence type="predicted"/>
<keyword evidence="5" id="KW-0547">Nucleotide-binding</keyword>
<evidence type="ECO:0000259" key="10">
    <source>
        <dbReference type="Pfam" id="PF02518"/>
    </source>
</evidence>
<dbReference type="InterPro" id="IPR011712">
    <property type="entry name" value="Sig_transdc_His_kin_sub3_dim/P"/>
</dbReference>
<keyword evidence="13" id="KW-1185">Reference proteome</keyword>
<protein>
    <recommendedName>
        <fullName evidence="2">histidine kinase</fullName>
        <ecNumber evidence="2">2.7.13.3</ecNumber>
    </recommendedName>
</protein>
<dbReference type="PANTHER" id="PTHR24421">
    <property type="entry name" value="NITRATE/NITRITE SENSOR PROTEIN NARX-RELATED"/>
    <property type="match status" value="1"/>
</dbReference>
<gene>
    <name evidence="12" type="ORF">SacazDRAFT_03158</name>
</gene>
<dbReference type="Gene3D" id="1.20.5.1930">
    <property type="match status" value="1"/>
</dbReference>
<keyword evidence="6 12" id="KW-0418">Kinase</keyword>
<dbReference type="InterPro" id="IPR050482">
    <property type="entry name" value="Sensor_HK_TwoCompSys"/>
</dbReference>
<evidence type="ECO:0000256" key="4">
    <source>
        <dbReference type="ARBA" id="ARBA00022679"/>
    </source>
</evidence>
<evidence type="ECO:0000256" key="5">
    <source>
        <dbReference type="ARBA" id="ARBA00022741"/>
    </source>
</evidence>
<dbReference type="Pfam" id="PF07730">
    <property type="entry name" value="HisKA_3"/>
    <property type="match status" value="1"/>
</dbReference>
<dbReference type="CDD" id="cd16917">
    <property type="entry name" value="HATPase_UhpB-NarQ-NarX-like"/>
    <property type="match status" value="1"/>
</dbReference>
<feature type="transmembrane region" description="Helical" evidence="9">
    <location>
        <begin position="49"/>
        <end position="73"/>
    </location>
</feature>
<dbReference type="GO" id="GO:0005524">
    <property type="term" value="F:ATP binding"/>
    <property type="evidence" value="ECO:0007669"/>
    <property type="project" value="UniProtKB-KW"/>
</dbReference>
<dbReference type="InterPro" id="IPR036890">
    <property type="entry name" value="HATPase_C_sf"/>
</dbReference>
<evidence type="ECO:0000256" key="9">
    <source>
        <dbReference type="SAM" id="Phobius"/>
    </source>
</evidence>
<name>H8GFH6_9PSEU</name>
<organism evidence="12 13">
    <name type="scientific">Saccharomonospora azurea NA-128</name>
    <dbReference type="NCBI Taxonomy" id="882081"/>
    <lineage>
        <taxon>Bacteria</taxon>
        <taxon>Bacillati</taxon>
        <taxon>Actinomycetota</taxon>
        <taxon>Actinomycetes</taxon>
        <taxon>Pseudonocardiales</taxon>
        <taxon>Pseudonocardiaceae</taxon>
        <taxon>Saccharomonospora</taxon>
    </lineage>
</organism>
<keyword evidence="8" id="KW-0902">Two-component regulatory system</keyword>